<name>A0A1S8WJC4_OPIVI</name>
<dbReference type="AlphaFoldDB" id="A0A1S8WJC4"/>
<evidence type="ECO:0000313" key="1">
    <source>
        <dbReference type="EMBL" id="OON14541.1"/>
    </source>
</evidence>
<sequence>MTSFIVIEVTGCKRPIRGFEGFSSNVNRTLCGKPCKYGRLGINASVSDRVNRMWKPEELAGDLLTKTDLFHKVGSQIIPIMSGVPNKFYTDVHAVLNRWEFLILRIQGLLIWERGDCAGQPELPVCGLYSALRVRDMRSDAELACISDRW</sequence>
<reference evidence="1 2" key="1">
    <citation type="submission" date="2015-03" db="EMBL/GenBank/DDBJ databases">
        <title>Draft genome of the nematode, Opisthorchis viverrini.</title>
        <authorList>
            <person name="Mitreva M."/>
        </authorList>
    </citation>
    <scope>NUCLEOTIDE SEQUENCE [LARGE SCALE GENOMIC DNA]</scope>
    <source>
        <strain evidence="1">Khon Kaen</strain>
    </source>
</reference>
<accession>A0A1S8WJC4</accession>
<evidence type="ECO:0000313" key="2">
    <source>
        <dbReference type="Proteomes" id="UP000243686"/>
    </source>
</evidence>
<organism evidence="1 2">
    <name type="scientific">Opisthorchis viverrini</name>
    <name type="common">Southeast Asian liver fluke</name>
    <dbReference type="NCBI Taxonomy" id="6198"/>
    <lineage>
        <taxon>Eukaryota</taxon>
        <taxon>Metazoa</taxon>
        <taxon>Spiralia</taxon>
        <taxon>Lophotrochozoa</taxon>
        <taxon>Platyhelminthes</taxon>
        <taxon>Trematoda</taxon>
        <taxon>Digenea</taxon>
        <taxon>Opisthorchiida</taxon>
        <taxon>Opisthorchiata</taxon>
        <taxon>Opisthorchiidae</taxon>
        <taxon>Opisthorchis</taxon>
    </lineage>
</organism>
<dbReference type="Proteomes" id="UP000243686">
    <property type="component" value="Unassembled WGS sequence"/>
</dbReference>
<keyword evidence="2" id="KW-1185">Reference proteome</keyword>
<proteinExistence type="predicted"/>
<protein>
    <submittedName>
        <fullName evidence="1">Uncharacterized protein</fullName>
    </submittedName>
</protein>
<gene>
    <name evidence="1" type="ORF">X801_09667</name>
</gene>
<dbReference type="EMBL" id="KV906569">
    <property type="protein sequence ID" value="OON14541.1"/>
    <property type="molecule type" value="Genomic_DNA"/>
</dbReference>